<comment type="caution">
    <text evidence="2">The sequence shown here is derived from an EMBL/GenBank/DDBJ whole genome shotgun (WGS) entry which is preliminary data.</text>
</comment>
<dbReference type="Proteomes" id="UP000756346">
    <property type="component" value="Unassembled WGS sequence"/>
</dbReference>
<dbReference type="OrthoDB" id="5073671at2759"/>
<reference evidence="2" key="1">
    <citation type="journal article" date="2021" name="Nat. Commun.">
        <title>Genetic determinants of endophytism in the Arabidopsis root mycobiome.</title>
        <authorList>
            <person name="Mesny F."/>
            <person name="Miyauchi S."/>
            <person name="Thiergart T."/>
            <person name="Pickel B."/>
            <person name="Atanasova L."/>
            <person name="Karlsson M."/>
            <person name="Huettel B."/>
            <person name="Barry K.W."/>
            <person name="Haridas S."/>
            <person name="Chen C."/>
            <person name="Bauer D."/>
            <person name="Andreopoulos W."/>
            <person name="Pangilinan J."/>
            <person name="LaButti K."/>
            <person name="Riley R."/>
            <person name="Lipzen A."/>
            <person name="Clum A."/>
            <person name="Drula E."/>
            <person name="Henrissat B."/>
            <person name="Kohler A."/>
            <person name="Grigoriev I.V."/>
            <person name="Martin F.M."/>
            <person name="Hacquard S."/>
        </authorList>
    </citation>
    <scope>NUCLEOTIDE SEQUENCE</scope>
    <source>
        <strain evidence="2">MPI-CAGE-CH-0230</strain>
    </source>
</reference>
<feature type="compositionally biased region" description="Polar residues" evidence="1">
    <location>
        <begin position="111"/>
        <end position="124"/>
    </location>
</feature>
<gene>
    <name evidence="2" type="ORF">B0I36DRAFT_328060</name>
</gene>
<dbReference type="RefSeq" id="XP_046010660.1">
    <property type="nucleotide sequence ID" value="XM_046154547.1"/>
</dbReference>
<evidence type="ECO:0000313" key="2">
    <source>
        <dbReference type="EMBL" id="KAH7027861.1"/>
    </source>
</evidence>
<evidence type="ECO:0000313" key="3">
    <source>
        <dbReference type="Proteomes" id="UP000756346"/>
    </source>
</evidence>
<protein>
    <submittedName>
        <fullName evidence="2">Uncharacterized protein</fullName>
    </submittedName>
</protein>
<organism evidence="2 3">
    <name type="scientific">Microdochium trichocladiopsis</name>
    <dbReference type="NCBI Taxonomy" id="1682393"/>
    <lineage>
        <taxon>Eukaryota</taxon>
        <taxon>Fungi</taxon>
        <taxon>Dikarya</taxon>
        <taxon>Ascomycota</taxon>
        <taxon>Pezizomycotina</taxon>
        <taxon>Sordariomycetes</taxon>
        <taxon>Xylariomycetidae</taxon>
        <taxon>Xylariales</taxon>
        <taxon>Microdochiaceae</taxon>
        <taxon>Microdochium</taxon>
    </lineage>
</organism>
<name>A0A9P8Y5B5_9PEZI</name>
<dbReference type="AlphaFoldDB" id="A0A9P8Y5B5"/>
<dbReference type="EMBL" id="JAGTJQ010000007">
    <property type="protein sequence ID" value="KAH7027861.1"/>
    <property type="molecule type" value="Genomic_DNA"/>
</dbReference>
<proteinExistence type="predicted"/>
<evidence type="ECO:0000256" key="1">
    <source>
        <dbReference type="SAM" id="MobiDB-lite"/>
    </source>
</evidence>
<dbReference type="GeneID" id="70184093"/>
<accession>A0A9P8Y5B5</accession>
<sequence length="221" mass="24890">MTEEAFICDHGIGKPSGYRFVIETSPCGHREEFEWRKSHGEAIERLDGSCLGGWKLVRIGAFDKQGRSLKRHCKSIKHFPAYTEHHITPSSTSKRSSCTTSQQNERVELLRNQTFDDQTTPVQTDSDEEGDNFKLPSTDTITGTDGNEVVAAWVMSSRRQRLASCFTNTKKFRFAFYGTGASGVLGERFALMTLMTALRMWDLHRRSGTSLAYCRQLAGCC</sequence>
<feature type="non-terminal residue" evidence="2">
    <location>
        <position position="221"/>
    </location>
</feature>
<keyword evidence="3" id="KW-1185">Reference proteome</keyword>
<feature type="region of interest" description="Disordered" evidence="1">
    <location>
        <begin position="109"/>
        <end position="139"/>
    </location>
</feature>